<accession>A0ABS2UFN7</accession>
<reference evidence="2 3" key="1">
    <citation type="submission" date="2021-02" db="EMBL/GenBank/DDBJ databases">
        <title>Leptospira ainlahdjerensis sp. nov., Leptospira ainazelensis sp. nov., Leptospira abararensis sp. nov. and Leptospira chreensis sp. nov., four new species isolated from water sources in Algeria.</title>
        <authorList>
            <person name="Amara Korba A."/>
            <person name="Kainiu M."/>
            <person name="Vincent A.T."/>
            <person name="Mariet J.-F."/>
            <person name="Veyrier F.J."/>
            <person name="Goarant C."/>
            <person name="Picardeau M."/>
        </authorList>
    </citation>
    <scope>NUCLEOTIDE SEQUENCE [LARGE SCALE GENOMIC DNA]</scope>
    <source>
        <strain evidence="2 3">201903070</strain>
    </source>
</reference>
<protein>
    <submittedName>
        <fullName evidence="2">DUF1801 domain-containing protein</fullName>
    </submittedName>
</protein>
<keyword evidence="3" id="KW-1185">Reference proteome</keyword>
<dbReference type="Gene3D" id="3.90.1150.200">
    <property type="match status" value="1"/>
</dbReference>
<name>A0ABS2UFN7_9LEPT</name>
<dbReference type="SUPFAM" id="SSF159888">
    <property type="entry name" value="YdhG-like"/>
    <property type="match status" value="1"/>
</dbReference>
<evidence type="ECO:0000313" key="2">
    <source>
        <dbReference type="EMBL" id="MBM9579191.1"/>
    </source>
</evidence>
<gene>
    <name evidence="2" type="ORF">JWG45_18770</name>
</gene>
<dbReference type="RefSeq" id="WP_205281151.1">
    <property type="nucleotide sequence ID" value="NZ_JAFFPU010000075.1"/>
</dbReference>
<evidence type="ECO:0000259" key="1">
    <source>
        <dbReference type="Pfam" id="PF08818"/>
    </source>
</evidence>
<organism evidence="2 3">
    <name type="scientific">Leptospira ainlahdjerensis</name>
    <dbReference type="NCBI Taxonomy" id="2810033"/>
    <lineage>
        <taxon>Bacteria</taxon>
        <taxon>Pseudomonadati</taxon>
        <taxon>Spirochaetota</taxon>
        <taxon>Spirochaetia</taxon>
        <taxon>Leptospirales</taxon>
        <taxon>Leptospiraceae</taxon>
        <taxon>Leptospira</taxon>
    </lineage>
</organism>
<dbReference type="Pfam" id="PF08818">
    <property type="entry name" value="DUF1801"/>
    <property type="match status" value="1"/>
</dbReference>
<dbReference type="EMBL" id="JAFFPU010000075">
    <property type="protein sequence ID" value="MBM9579191.1"/>
    <property type="molecule type" value="Genomic_DNA"/>
</dbReference>
<comment type="caution">
    <text evidence="2">The sequence shown here is derived from an EMBL/GenBank/DDBJ whole genome shotgun (WGS) entry which is preliminary data.</text>
</comment>
<proteinExistence type="predicted"/>
<sequence>MKNFESFFTKLTEEEKEIVLILREIVFDCIPKAKEKISYNVPYFSLKQRICFIWPSSVPFGPKFGVEFGFCRGHLLSDPRNLLFAGKRKVVRSISYLSKKEIDPKTLLNFLLEAVTLDDDPIGSSFPKKR</sequence>
<dbReference type="InterPro" id="IPR014922">
    <property type="entry name" value="YdhG-like"/>
</dbReference>
<feature type="domain" description="YdhG-like" evidence="1">
    <location>
        <begin position="16"/>
        <end position="115"/>
    </location>
</feature>
<dbReference type="Proteomes" id="UP000724686">
    <property type="component" value="Unassembled WGS sequence"/>
</dbReference>
<evidence type="ECO:0000313" key="3">
    <source>
        <dbReference type="Proteomes" id="UP000724686"/>
    </source>
</evidence>